<dbReference type="STRING" id="1380566.A0A179F467"/>
<dbReference type="OrthoDB" id="4956270at2759"/>
<dbReference type="InterPro" id="IPR029069">
    <property type="entry name" value="HotDog_dom_sf"/>
</dbReference>
<feature type="domain" description="Acyl-CoA thioesterase-like C-terminal" evidence="2">
    <location>
        <begin position="103"/>
        <end position="251"/>
    </location>
</feature>
<dbReference type="PANTHER" id="PTHR38110:SF4">
    <property type="entry name" value="THIOESTERASE-LIKE SUPERFAMILY-DOMAIN-CONTAINING PROTEIN"/>
    <property type="match status" value="1"/>
</dbReference>
<gene>
    <name evidence="3" type="ORF">VFPPC_10646</name>
</gene>
<name>A0A179F467_METCM</name>
<evidence type="ECO:0000259" key="2">
    <source>
        <dbReference type="Pfam" id="PF20789"/>
    </source>
</evidence>
<dbReference type="AlphaFoldDB" id="A0A179F467"/>
<dbReference type="Gene3D" id="2.40.160.210">
    <property type="entry name" value="Acyl-CoA thioesterase, double hotdog domain"/>
    <property type="match status" value="2"/>
</dbReference>
<sequence>MHLEFLRPCEPRDSTITIKPLKVGAAASTLQVQLDQEGKTKVLAIITSTNFDKSIGPSSKTAWKLHPTPAPIPDFDRISAHQPEESWIPGRVVGELIPLTRRKIGLLPREGFPVDGVCDAWHGFLADERMDAAYLALIADSTPSMSDTLLYNGGPYDAHTFHKQMADWAKENPGVPCVITNSIAEAMQATHFNITLTMDIEYKRRLPEDGLRWVFTRASTKMLHGGRMDVDVTICDEDMELVATSQQVILVLGAQKKFRNGKEKSSL</sequence>
<proteinExistence type="predicted"/>
<dbReference type="Pfam" id="PF13622">
    <property type="entry name" value="4HBT_3"/>
    <property type="match status" value="1"/>
</dbReference>
<dbReference type="KEGG" id="pchm:VFPPC_10646"/>
<dbReference type="InterPro" id="IPR042171">
    <property type="entry name" value="Acyl-CoA_hotdog"/>
</dbReference>
<feature type="domain" description="Acyl-CoA thioesterase-like N-terminal HotDog" evidence="1">
    <location>
        <begin position="1"/>
        <end position="47"/>
    </location>
</feature>
<dbReference type="RefSeq" id="XP_018138127.1">
    <property type="nucleotide sequence ID" value="XM_018288975.1"/>
</dbReference>
<dbReference type="Pfam" id="PF20789">
    <property type="entry name" value="4HBT_3C"/>
    <property type="match status" value="1"/>
</dbReference>
<evidence type="ECO:0000313" key="3">
    <source>
        <dbReference type="EMBL" id="OAQ60217.1"/>
    </source>
</evidence>
<dbReference type="PANTHER" id="PTHR38110">
    <property type="entry name" value="CHROMOSOME 23, WHOLE GENOME SHOTGUN SEQUENCE"/>
    <property type="match status" value="1"/>
</dbReference>
<organism evidence="3 4">
    <name type="scientific">Pochonia chlamydosporia 170</name>
    <dbReference type="NCBI Taxonomy" id="1380566"/>
    <lineage>
        <taxon>Eukaryota</taxon>
        <taxon>Fungi</taxon>
        <taxon>Dikarya</taxon>
        <taxon>Ascomycota</taxon>
        <taxon>Pezizomycotina</taxon>
        <taxon>Sordariomycetes</taxon>
        <taxon>Hypocreomycetidae</taxon>
        <taxon>Hypocreales</taxon>
        <taxon>Clavicipitaceae</taxon>
        <taxon>Pochonia</taxon>
    </lineage>
</organism>
<evidence type="ECO:0000259" key="1">
    <source>
        <dbReference type="Pfam" id="PF13622"/>
    </source>
</evidence>
<dbReference type="EMBL" id="LSBJ02000009">
    <property type="protein sequence ID" value="OAQ60217.1"/>
    <property type="molecule type" value="Genomic_DNA"/>
</dbReference>
<keyword evidence="4" id="KW-1185">Reference proteome</keyword>
<evidence type="ECO:0000313" key="4">
    <source>
        <dbReference type="Proteomes" id="UP000078397"/>
    </source>
</evidence>
<protein>
    <submittedName>
        <fullName evidence="3">Thioesterase family protein</fullName>
    </submittedName>
</protein>
<dbReference type="InterPro" id="IPR052389">
    <property type="entry name" value="Sec_Metab_Biosynth-Assoc"/>
</dbReference>
<comment type="caution">
    <text evidence="3">The sequence shown here is derived from an EMBL/GenBank/DDBJ whole genome shotgun (WGS) entry which is preliminary data.</text>
</comment>
<reference evidence="3 4" key="1">
    <citation type="journal article" date="2016" name="PLoS Pathog.">
        <title>Biosynthesis of antibiotic leucinostatins in bio-control fungus Purpureocillium lilacinum and their inhibition on phytophthora revealed by genome mining.</title>
        <authorList>
            <person name="Wang G."/>
            <person name="Liu Z."/>
            <person name="Lin R."/>
            <person name="Li E."/>
            <person name="Mao Z."/>
            <person name="Ling J."/>
            <person name="Yang Y."/>
            <person name="Yin W.B."/>
            <person name="Xie B."/>
        </authorList>
    </citation>
    <scope>NUCLEOTIDE SEQUENCE [LARGE SCALE GENOMIC DNA]</scope>
    <source>
        <strain evidence="3">170</strain>
    </source>
</reference>
<dbReference type="GeneID" id="28852969"/>
<dbReference type="Proteomes" id="UP000078397">
    <property type="component" value="Unassembled WGS sequence"/>
</dbReference>
<dbReference type="InterPro" id="IPR049449">
    <property type="entry name" value="TesB_ACOT8-like_N"/>
</dbReference>
<dbReference type="InterPro" id="IPR049450">
    <property type="entry name" value="ACOT8-like_C"/>
</dbReference>
<dbReference type="SUPFAM" id="SSF54637">
    <property type="entry name" value="Thioesterase/thiol ester dehydrase-isomerase"/>
    <property type="match status" value="1"/>
</dbReference>
<accession>A0A179F467</accession>